<reference evidence="4" key="1">
    <citation type="journal article" date="2015" name="PLoS Genet.">
        <title>Genome Sequence and Transcriptome Analyses of Chrysochromulina tobin: Metabolic Tools for Enhanced Algal Fitness in the Prominent Order Prymnesiales (Haptophyceae).</title>
        <authorList>
            <person name="Hovde B.T."/>
            <person name="Deodato C.R."/>
            <person name="Hunsperger H.M."/>
            <person name="Ryken S.A."/>
            <person name="Yost W."/>
            <person name="Jha R.K."/>
            <person name="Patterson J."/>
            <person name="Monnat R.J. Jr."/>
            <person name="Barlow S.B."/>
            <person name="Starkenburg S.R."/>
            <person name="Cattolico R.A."/>
        </authorList>
    </citation>
    <scope>NUCLEOTIDE SEQUENCE</scope>
    <source>
        <strain evidence="4">CCMP291</strain>
    </source>
</reference>
<dbReference type="GO" id="GO:0016787">
    <property type="term" value="F:hydrolase activity"/>
    <property type="evidence" value="ECO:0007669"/>
    <property type="project" value="InterPro"/>
</dbReference>
<evidence type="ECO:0000313" key="3">
    <source>
        <dbReference type="EMBL" id="KOO22152.1"/>
    </source>
</evidence>
<sequence>MGHFHVPMAAILLLVSAASSDNSYTLKPPAGKQGATISLILIQGESSPPGGYRPFAEAVQAASPLPVWVGVPEFVADTPEPLQFGSKIKNVTEQMVKAGMSANRSVILGHSLGGVMAQQYVTSHVGEFDALVLYGATVLRKYRTTPFGAPVLTLDGTLDGLLRVTRQAEAWWHQVGSPGGQRPEPPQPLILLDGLNHWSISSGPPPSFVRAHDLSASLNETVGHAALATALSSFITASFGAGAAQVAAVKALSDAYNSTARLVAPLVEALELEGSTHVGTPCDSDYPTNPHCEYPMFPNTSLGPRKPPPDPLPPVDCTCGSAWVMQTAQRLMGAVELAPTPTAQSASIVTKDAFHDVSDTRPFHLPHIFTPPPGTACTAGEPCKLLTTTVTMPILDRLDELDTGLYPISARELRTKLKSRQSIWQSAGVPEELSPFNTTDRLNASICRAVNAAAYQWALEHAGAEAHSRFEALGTALRLVEDTWSSIGITGPTWIHDELTFTPSSDGGRPVVDVAAPYFATENKNLGDVIYLETVGYHYCKLLSPARAMEWIYVDGLYPNASARVMMAMARARGG</sequence>
<gene>
    <name evidence="3" type="ORF">Ctob_000706</name>
</gene>
<comment type="caution">
    <text evidence="3">The sequence shown here is derived from an EMBL/GenBank/DDBJ whole genome shotgun (WGS) entry which is preliminary data.</text>
</comment>
<name>A0A0M0J736_9EUKA</name>
<evidence type="ECO:0000313" key="4">
    <source>
        <dbReference type="Proteomes" id="UP000037460"/>
    </source>
</evidence>
<dbReference type="InterPro" id="IPR029058">
    <property type="entry name" value="AB_hydrolase_fold"/>
</dbReference>
<organism evidence="3 4">
    <name type="scientific">Chrysochromulina tobinii</name>
    <dbReference type="NCBI Taxonomy" id="1460289"/>
    <lineage>
        <taxon>Eukaryota</taxon>
        <taxon>Haptista</taxon>
        <taxon>Haptophyta</taxon>
        <taxon>Prymnesiophyceae</taxon>
        <taxon>Prymnesiales</taxon>
        <taxon>Chrysochromulinaceae</taxon>
        <taxon>Chrysochromulina</taxon>
    </lineage>
</organism>
<keyword evidence="4" id="KW-1185">Reference proteome</keyword>
<feature type="domain" description="Alpha/beta hydrolase fold-5" evidence="2">
    <location>
        <begin position="89"/>
        <end position="167"/>
    </location>
</feature>
<dbReference type="Pfam" id="PF12695">
    <property type="entry name" value="Abhydrolase_5"/>
    <property type="match status" value="1"/>
</dbReference>
<dbReference type="InterPro" id="IPR029059">
    <property type="entry name" value="AB_hydrolase_5"/>
</dbReference>
<evidence type="ECO:0000259" key="2">
    <source>
        <dbReference type="Pfam" id="PF12695"/>
    </source>
</evidence>
<keyword evidence="1" id="KW-0732">Signal</keyword>
<protein>
    <recommendedName>
        <fullName evidence="2">Alpha/beta hydrolase fold-5 domain-containing protein</fullName>
    </recommendedName>
</protein>
<dbReference type="SUPFAM" id="SSF53474">
    <property type="entry name" value="alpha/beta-Hydrolases"/>
    <property type="match status" value="1"/>
</dbReference>
<dbReference type="OrthoDB" id="188124at2759"/>
<dbReference type="Gene3D" id="3.40.50.1820">
    <property type="entry name" value="alpha/beta hydrolase"/>
    <property type="match status" value="1"/>
</dbReference>
<proteinExistence type="predicted"/>
<evidence type="ECO:0000256" key="1">
    <source>
        <dbReference type="SAM" id="SignalP"/>
    </source>
</evidence>
<dbReference type="Proteomes" id="UP000037460">
    <property type="component" value="Unassembled WGS sequence"/>
</dbReference>
<dbReference type="AlphaFoldDB" id="A0A0M0J736"/>
<dbReference type="EMBL" id="JWZX01003306">
    <property type="protein sequence ID" value="KOO22152.1"/>
    <property type="molecule type" value="Genomic_DNA"/>
</dbReference>
<feature type="signal peptide" evidence="1">
    <location>
        <begin position="1"/>
        <end position="20"/>
    </location>
</feature>
<feature type="chain" id="PRO_5005601598" description="Alpha/beta hydrolase fold-5 domain-containing protein" evidence="1">
    <location>
        <begin position="21"/>
        <end position="575"/>
    </location>
</feature>
<accession>A0A0M0J736</accession>